<reference evidence="3" key="1">
    <citation type="submission" date="2016-04" db="EMBL/GenBank/DDBJ databases">
        <authorList>
            <person name="Evans L.H."/>
            <person name="Alamgir A."/>
            <person name="Owens N."/>
            <person name="Weber N.D."/>
            <person name="Virtaneva K."/>
            <person name="Barbian K."/>
            <person name="Babar A."/>
            <person name="Rosenke K."/>
        </authorList>
    </citation>
    <scope>NUCLEOTIDE SEQUENCE [LARGE SCALE GENOMIC DNA]</scope>
    <source>
        <strain evidence="3">CBS 101.48</strain>
    </source>
</reference>
<feature type="compositionally biased region" description="Polar residues" evidence="1">
    <location>
        <begin position="28"/>
        <end position="42"/>
    </location>
</feature>
<keyword evidence="4" id="KW-1185">Reference proteome</keyword>
<dbReference type="InterPro" id="IPR001374">
    <property type="entry name" value="R3H_dom"/>
</dbReference>
<dbReference type="GO" id="GO:0003676">
    <property type="term" value="F:nucleic acid binding"/>
    <property type="evidence" value="ECO:0007669"/>
    <property type="project" value="UniProtKB-UniRule"/>
</dbReference>
<organism evidence="3">
    <name type="scientific">Absidia glauca</name>
    <name type="common">Pin mould</name>
    <dbReference type="NCBI Taxonomy" id="4829"/>
    <lineage>
        <taxon>Eukaryota</taxon>
        <taxon>Fungi</taxon>
        <taxon>Fungi incertae sedis</taxon>
        <taxon>Mucoromycota</taxon>
        <taxon>Mucoromycotina</taxon>
        <taxon>Mucoromycetes</taxon>
        <taxon>Mucorales</taxon>
        <taxon>Cunninghamellaceae</taxon>
        <taxon>Absidia</taxon>
    </lineage>
</organism>
<dbReference type="Proteomes" id="UP000078561">
    <property type="component" value="Unassembled WGS sequence"/>
</dbReference>
<dbReference type="PANTHER" id="PTHR32019:SF2">
    <property type="entry name" value="R3H DOMAIN-CONTAINING PROTEIN 4"/>
    <property type="match status" value="1"/>
</dbReference>
<dbReference type="SUPFAM" id="SSF82708">
    <property type="entry name" value="R3H domain"/>
    <property type="match status" value="1"/>
</dbReference>
<protein>
    <recommendedName>
        <fullName evidence="2">R3H domain-containing protein</fullName>
    </recommendedName>
</protein>
<dbReference type="PANTHER" id="PTHR32019">
    <property type="entry name" value="R3H DOMAIN-CONTAINING PROTEIN 4"/>
    <property type="match status" value="1"/>
</dbReference>
<evidence type="ECO:0000313" key="3">
    <source>
        <dbReference type="EMBL" id="SAM03575.1"/>
    </source>
</evidence>
<dbReference type="Gene3D" id="3.30.1370.50">
    <property type="entry name" value="R3H-like domain"/>
    <property type="match status" value="1"/>
</dbReference>
<evidence type="ECO:0000313" key="4">
    <source>
        <dbReference type="Proteomes" id="UP000078561"/>
    </source>
</evidence>
<dbReference type="Pfam" id="PF13902">
    <property type="entry name" value="R3H-assoc"/>
    <property type="match status" value="1"/>
</dbReference>
<gene>
    <name evidence="3" type="primary">ABSGL_09417.1 scaffold 11253</name>
</gene>
<sequence length="250" mass="29222">MTVATGTRIFFVESTAHWEAMQREKAQFHSTTSASPDHTTAMPTKKQQQPLSKPPPLQRDSLASRNALAVGKPGSRRRNRWDNNHLKDNPKAVLYQEDLKPPGHQHSSSSISFLQWQWDSDGEDDLALTENDFDNDSNGPHLTRQMRHGLKRHHIPEGWVMQYEKELLDYLSRRQHQDKPDEGLSQHHKTLTWEIDDSYLRWIVHAICRYYNVDSYSETTQDGRRVTIVNWTADHQLERPQVSFLDYIKK</sequence>
<dbReference type="PROSITE" id="PS51061">
    <property type="entry name" value="R3H"/>
    <property type="match status" value="1"/>
</dbReference>
<dbReference type="InterPro" id="IPR036867">
    <property type="entry name" value="R3H_dom_sf"/>
</dbReference>
<dbReference type="InterPro" id="IPR039629">
    <property type="entry name" value="R3HDM4"/>
</dbReference>
<accession>A0A163JV79</accession>
<dbReference type="OrthoDB" id="10256743at2759"/>
<dbReference type="InParanoid" id="A0A163JV79"/>
<dbReference type="AlphaFoldDB" id="A0A163JV79"/>
<evidence type="ECO:0000256" key="1">
    <source>
        <dbReference type="SAM" id="MobiDB-lite"/>
    </source>
</evidence>
<feature type="region of interest" description="Disordered" evidence="1">
    <location>
        <begin position="22"/>
        <end position="88"/>
    </location>
</feature>
<dbReference type="EMBL" id="LT554210">
    <property type="protein sequence ID" value="SAM03575.1"/>
    <property type="molecule type" value="Genomic_DNA"/>
</dbReference>
<dbReference type="CDD" id="cd02325">
    <property type="entry name" value="R3H"/>
    <property type="match status" value="1"/>
</dbReference>
<feature type="domain" description="R3H" evidence="2">
    <location>
        <begin position="157"/>
        <end position="232"/>
    </location>
</feature>
<name>A0A163JV79_ABSGL</name>
<evidence type="ECO:0000259" key="2">
    <source>
        <dbReference type="PROSITE" id="PS51061"/>
    </source>
</evidence>
<proteinExistence type="predicted"/>
<dbReference type="InterPro" id="IPR025952">
    <property type="entry name" value="R3H-assoc_dom"/>
</dbReference>
<dbReference type="OMA" id="WIVHAIC"/>